<accession>A0A0D2QLC3</accession>
<name>A0A0D2QLC3_GOSRA</name>
<dbReference type="Proteomes" id="UP000593578">
    <property type="component" value="Unassembled WGS sequence"/>
</dbReference>
<dbReference type="STRING" id="29730.A0A0D2QLC3"/>
<dbReference type="EMBL" id="JABEZZ010000001">
    <property type="protein sequence ID" value="MBA0578354.1"/>
    <property type="molecule type" value="Genomic_DNA"/>
</dbReference>
<evidence type="ECO:0000313" key="4">
    <source>
        <dbReference type="EMBL" id="MBA0578354.1"/>
    </source>
</evidence>
<protein>
    <recommendedName>
        <fullName evidence="2">DUF7950 domain-containing protein</fullName>
    </recommendedName>
</protein>
<reference evidence="4" key="3">
    <citation type="submission" date="2020-04" db="EMBL/GenBank/DDBJ databases">
        <authorList>
            <person name="Grover C.E."/>
            <person name="Arick M.A. II"/>
            <person name="Thrash A."/>
            <person name="Conover J.L."/>
            <person name="Sanders W.S."/>
            <person name="Peterson D.G."/>
            <person name="Scheffler J.A."/>
            <person name="Scheffler B.E."/>
            <person name="Wendel J.F."/>
        </authorList>
    </citation>
    <scope>NUCLEOTIDE SEQUENCE</scope>
    <source>
        <strain evidence="4">8</strain>
        <tissue evidence="4">Leaf</tissue>
    </source>
</reference>
<dbReference type="eggNOG" id="ENOG502RNZZ">
    <property type="taxonomic scope" value="Eukaryota"/>
</dbReference>
<keyword evidence="5" id="KW-1185">Reference proteome</keyword>
<evidence type="ECO:0000313" key="5">
    <source>
        <dbReference type="Proteomes" id="UP000032304"/>
    </source>
</evidence>
<organism evidence="3 5">
    <name type="scientific">Gossypium raimondii</name>
    <name type="common">Peruvian cotton</name>
    <name type="synonym">Gossypium klotzschianum subsp. raimondii</name>
    <dbReference type="NCBI Taxonomy" id="29730"/>
    <lineage>
        <taxon>Eukaryota</taxon>
        <taxon>Viridiplantae</taxon>
        <taxon>Streptophyta</taxon>
        <taxon>Embryophyta</taxon>
        <taxon>Tracheophyta</taxon>
        <taxon>Spermatophyta</taxon>
        <taxon>Magnoliopsida</taxon>
        <taxon>eudicotyledons</taxon>
        <taxon>Gunneridae</taxon>
        <taxon>Pentapetalae</taxon>
        <taxon>rosids</taxon>
        <taxon>malvids</taxon>
        <taxon>Malvales</taxon>
        <taxon>Malvaceae</taxon>
        <taxon>Malvoideae</taxon>
        <taxon>Gossypium</taxon>
    </lineage>
</organism>
<dbReference type="PANTHER" id="PTHR33595:SF7">
    <property type="entry name" value="OS12G0242500 PROTEIN"/>
    <property type="match status" value="1"/>
</dbReference>
<dbReference type="PANTHER" id="PTHR33595">
    <property type="entry name" value="VON WILLEBRAND FACTOR A DOMAIN PROTEIN"/>
    <property type="match status" value="1"/>
</dbReference>
<evidence type="ECO:0000313" key="3">
    <source>
        <dbReference type="EMBL" id="KJB08055.1"/>
    </source>
</evidence>
<dbReference type="Proteomes" id="UP000032304">
    <property type="component" value="Chromosome 1"/>
</dbReference>
<evidence type="ECO:0000259" key="2">
    <source>
        <dbReference type="Pfam" id="PF25821"/>
    </source>
</evidence>
<gene>
    <name evidence="3" type="ORF">B456_001G061000</name>
    <name evidence="4" type="ORF">Gorai_020639</name>
</gene>
<proteinExistence type="predicted"/>
<dbReference type="AlphaFoldDB" id="A0A0D2QLC3"/>
<dbReference type="EMBL" id="CM001740">
    <property type="protein sequence ID" value="KJB08055.1"/>
    <property type="molecule type" value="Genomic_DNA"/>
</dbReference>
<dbReference type="Gramene" id="KJB08055">
    <property type="protein sequence ID" value="KJB08055"/>
    <property type="gene ID" value="B456_001G061000"/>
</dbReference>
<feature type="compositionally biased region" description="Gly residues" evidence="1">
    <location>
        <begin position="39"/>
        <end position="50"/>
    </location>
</feature>
<reference evidence="3 5" key="1">
    <citation type="journal article" date="2012" name="Nature">
        <title>Repeated polyploidization of Gossypium genomes and the evolution of spinnable cotton fibres.</title>
        <authorList>
            <person name="Paterson A.H."/>
            <person name="Wendel J.F."/>
            <person name="Gundlach H."/>
            <person name="Guo H."/>
            <person name="Jenkins J."/>
            <person name="Jin D."/>
            <person name="Llewellyn D."/>
            <person name="Showmaker K.C."/>
            <person name="Shu S."/>
            <person name="Udall J."/>
            <person name="Yoo M.J."/>
            <person name="Byers R."/>
            <person name="Chen W."/>
            <person name="Doron-Faigenboim A."/>
            <person name="Duke M.V."/>
            <person name="Gong L."/>
            <person name="Grimwood J."/>
            <person name="Grover C."/>
            <person name="Grupp K."/>
            <person name="Hu G."/>
            <person name="Lee T.H."/>
            <person name="Li J."/>
            <person name="Lin L."/>
            <person name="Liu T."/>
            <person name="Marler B.S."/>
            <person name="Page J.T."/>
            <person name="Roberts A.W."/>
            <person name="Romanel E."/>
            <person name="Sanders W.S."/>
            <person name="Szadkowski E."/>
            <person name="Tan X."/>
            <person name="Tang H."/>
            <person name="Xu C."/>
            <person name="Wang J."/>
            <person name="Wang Z."/>
            <person name="Zhang D."/>
            <person name="Zhang L."/>
            <person name="Ashrafi H."/>
            <person name="Bedon F."/>
            <person name="Bowers J.E."/>
            <person name="Brubaker C.L."/>
            <person name="Chee P.W."/>
            <person name="Das S."/>
            <person name="Gingle A.R."/>
            <person name="Haigler C.H."/>
            <person name="Harker D."/>
            <person name="Hoffmann L.V."/>
            <person name="Hovav R."/>
            <person name="Jones D.C."/>
            <person name="Lemke C."/>
            <person name="Mansoor S."/>
            <person name="ur Rahman M."/>
            <person name="Rainville L.N."/>
            <person name="Rambani A."/>
            <person name="Reddy U.K."/>
            <person name="Rong J.K."/>
            <person name="Saranga Y."/>
            <person name="Scheffler B.E."/>
            <person name="Scheffler J.A."/>
            <person name="Stelly D.M."/>
            <person name="Triplett B.A."/>
            <person name="Van Deynze A."/>
            <person name="Vaslin M.F."/>
            <person name="Waghmare V.N."/>
            <person name="Walford S.A."/>
            <person name="Wright R.J."/>
            <person name="Zaki E.A."/>
            <person name="Zhang T."/>
            <person name="Dennis E.S."/>
            <person name="Mayer K.F."/>
            <person name="Peterson D.G."/>
            <person name="Rokhsar D.S."/>
            <person name="Wang X."/>
            <person name="Schmutz J."/>
        </authorList>
    </citation>
    <scope>NUCLEOTIDE SEQUENCE [LARGE SCALE GENOMIC DNA]</scope>
</reference>
<reference evidence="4 6" key="2">
    <citation type="journal article" date="2019" name="Genome Biol. Evol.">
        <title>Insights into the evolution of the New World diploid cottons (Gossypium, subgenus Houzingenia) based on genome sequencing.</title>
        <authorList>
            <person name="Grover C.E."/>
            <person name="Arick M.A. 2nd"/>
            <person name="Thrash A."/>
            <person name="Conover J.L."/>
            <person name="Sanders W.S."/>
            <person name="Peterson D.G."/>
            <person name="Frelichowski J.E."/>
            <person name="Scheffler J.A."/>
            <person name="Scheffler B.E."/>
            <person name="Wendel J.F."/>
        </authorList>
    </citation>
    <scope>NUCLEOTIDE SEQUENCE [LARGE SCALE GENOMIC DNA]</scope>
    <source>
        <strain evidence="4">8</strain>
        <tissue evidence="4">Leaf</tissue>
    </source>
</reference>
<feature type="compositionally biased region" description="Basic residues" evidence="1">
    <location>
        <begin position="56"/>
        <end position="69"/>
    </location>
</feature>
<evidence type="ECO:0000313" key="6">
    <source>
        <dbReference type="Proteomes" id="UP000593578"/>
    </source>
</evidence>
<dbReference type="KEGG" id="gra:105786493"/>
<feature type="region of interest" description="Disordered" evidence="1">
    <location>
        <begin position="36"/>
        <end position="69"/>
    </location>
</feature>
<feature type="domain" description="DUF7950" evidence="2">
    <location>
        <begin position="150"/>
        <end position="276"/>
    </location>
</feature>
<sequence length="279" mass="30231">MEGRGGCSVARYEAYGVYDMSKMDRIMLRFRPIAPKPATGGGSGETGGGTEVCCKSGRRKRRHTKGSITRRKRRVTTLSLISETPDCKDCISKETKTMVAPPSLWLSSGESDAAAAADDAVYRKESFGFVGGGGESLDRAVRMVVGSSSSSCVTVESVTETWVSGGGWLECTDEEMKVNLGKDLCPGFISDVFGRVTWTNGAYKEMVGGGGRDMTTVRLLMKQKLPPAKIFPAFTCRVRLQYSCGKDRKSLTLPCDVWRMNSGGIAWRLDINAALCLGR</sequence>
<evidence type="ECO:0000256" key="1">
    <source>
        <dbReference type="SAM" id="MobiDB-lite"/>
    </source>
</evidence>
<dbReference type="Pfam" id="PF25821">
    <property type="entry name" value="DUF7950"/>
    <property type="match status" value="1"/>
</dbReference>
<dbReference type="InterPro" id="IPR057710">
    <property type="entry name" value="DUF7950"/>
</dbReference>
<dbReference type="OrthoDB" id="1898295at2759"/>
<dbReference type="OMA" id="TEVCCKS"/>